<accession>A0A0W1RAB0</accession>
<gene>
    <name evidence="13" type="ORF">AUR64_11915</name>
</gene>
<protein>
    <recommendedName>
        <fullName evidence="12">Peptidase M48 domain-containing protein</fullName>
    </recommendedName>
</protein>
<keyword evidence="7 11" id="KW-1133">Transmembrane helix</keyword>
<dbReference type="CDD" id="cd07327">
    <property type="entry name" value="M48B_HtpX_like"/>
    <property type="match status" value="1"/>
</dbReference>
<comment type="cofactor">
    <cofactor evidence="10">
        <name>Zn(2+)</name>
        <dbReference type="ChEBI" id="CHEBI:29105"/>
    </cofactor>
    <text evidence="10">Binds 1 zinc ion per subunit.</text>
</comment>
<keyword evidence="9 11" id="KW-0472">Membrane</keyword>
<keyword evidence="8 10" id="KW-0482">Metalloprotease</keyword>
<evidence type="ECO:0000256" key="5">
    <source>
        <dbReference type="ARBA" id="ARBA00022801"/>
    </source>
</evidence>
<keyword evidence="1" id="KW-1003">Cell membrane</keyword>
<sequence>MSVSTNSITSQMKWSVRRVFQLHIVVTLFLLVLSGVLASIVGGVVLLVTLVGLVAFAIGYSLRIPLDIPIELIPPELVVALVGIASLGLFVFLVRGERDAPDHAIGSIGGEYVTEAEYPQLYSLVRKVCKQASTPVPKLYVVPTETPLSLVTGYSAGSARLALSEGLVSMLDERELEAVVAHEISHVRNHDMAVMTAAALPVGATDRVLALMSGTTPGVEHGQASRADRADMLVAIGLVAILPVWLLAHLLTASLSRTREYAADRGAVALTGNPASLASALGKIKDGLSERPATDLRQSEIAAAAILESEAESFGVRRHLPASLSKYLHTHPDTTRRLDQLRALEQRQETRVADGE</sequence>
<feature type="transmembrane region" description="Helical" evidence="11">
    <location>
        <begin position="20"/>
        <end position="37"/>
    </location>
</feature>
<dbReference type="AlphaFoldDB" id="A0A0W1RAB0"/>
<keyword evidence="6 10" id="KW-0862">Zinc</keyword>
<name>A0A0W1RAB0_9EURY</name>
<organism evidence="13 14">
    <name type="scientific">Haloprofundus marisrubri</name>
    <dbReference type="NCBI Taxonomy" id="1514971"/>
    <lineage>
        <taxon>Archaea</taxon>
        <taxon>Methanobacteriati</taxon>
        <taxon>Methanobacteriota</taxon>
        <taxon>Stenosarchaea group</taxon>
        <taxon>Halobacteria</taxon>
        <taxon>Halobacteriales</taxon>
        <taxon>Haloferacaceae</taxon>
        <taxon>Haloprofundus</taxon>
    </lineage>
</organism>
<feature type="transmembrane region" description="Helical" evidence="11">
    <location>
        <begin position="232"/>
        <end position="251"/>
    </location>
</feature>
<evidence type="ECO:0000259" key="12">
    <source>
        <dbReference type="Pfam" id="PF01435"/>
    </source>
</evidence>
<comment type="caution">
    <text evidence="13">The sequence shown here is derived from an EMBL/GenBank/DDBJ whole genome shotgun (WGS) entry which is preliminary data.</text>
</comment>
<dbReference type="InterPro" id="IPR050083">
    <property type="entry name" value="HtpX_protease"/>
</dbReference>
<evidence type="ECO:0000256" key="8">
    <source>
        <dbReference type="ARBA" id="ARBA00023049"/>
    </source>
</evidence>
<evidence type="ECO:0000256" key="1">
    <source>
        <dbReference type="ARBA" id="ARBA00022475"/>
    </source>
</evidence>
<evidence type="ECO:0000256" key="2">
    <source>
        <dbReference type="ARBA" id="ARBA00022670"/>
    </source>
</evidence>
<dbReference type="EMBL" id="LOPU01000018">
    <property type="protein sequence ID" value="KTG10278.1"/>
    <property type="molecule type" value="Genomic_DNA"/>
</dbReference>
<evidence type="ECO:0000256" key="10">
    <source>
        <dbReference type="RuleBase" id="RU003983"/>
    </source>
</evidence>
<keyword evidence="4" id="KW-0479">Metal-binding</keyword>
<dbReference type="GO" id="GO:0046872">
    <property type="term" value="F:metal ion binding"/>
    <property type="evidence" value="ECO:0007669"/>
    <property type="project" value="UniProtKB-KW"/>
</dbReference>
<comment type="similarity">
    <text evidence="10">Belongs to the peptidase M48 family.</text>
</comment>
<feature type="transmembrane region" description="Helical" evidence="11">
    <location>
        <begin position="44"/>
        <end position="62"/>
    </location>
</feature>
<feature type="domain" description="Peptidase M48" evidence="12">
    <location>
        <begin position="118"/>
        <end position="344"/>
    </location>
</feature>
<dbReference type="Pfam" id="PF01435">
    <property type="entry name" value="Peptidase_M48"/>
    <property type="match status" value="1"/>
</dbReference>
<evidence type="ECO:0000256" key="6">
    <source>
        <dbReference type="ARBA" id="ARBA00022833"/>
    </source>
</evidence>
<reference evidence="13 14" key="1">
    <citation type="submission" date="2015-12" db="EMBL/GenBank/DDBJ databases">
        <title>Haloprofundus marisrubri gen. nov., sp. nov., an extremely halophilic archaeon isolated from the Discovery deep brine-seawater interface in the Red Sea.</title>
        <authorList>
            <person name="Zhang G."/>
            <person name="Stingl U."/>
            <person name="Rashid M."/>
        </authorList>
    </citation>
    <scope>NUCLEOTIDE SEQUENCE [LARGE SCALE GENOMIC DNA]</scope>
    <source>
        <strain evidence="13 14">SB9</strain>
    </source>
</reference>
<feature type="transmembrane region" description="Helical" evidence="11">
    <location>
        <begin position="77"/>
        <end position="94"/>
    </location>
</feature>
<evidence type="ECO:0000256" key="4">
    <source>
        <dbReference type="ARBA" id="ARBA00022723"/>
    </source>
</evidence>
<dbReference type="InterPro" id="IPR001915">
    <property type="entry name" value="Peptidase_M48"/>
</dbReference>
<keyword evidence="2 10" id="KW-0645">Protease</keyword>
<evidence type="ECO:0000256" key="3">
    <source>
        <dbReference type="ARBA" id="ARBA00022692"/>
    </source>
</evidence>
<dbReference type="PANTHER" id="PTHR43221:SF2">
    <property type="entry name" value="PROTEASE HTPX HOMOLOG"/>
    <property type="match status" value="1"/>
</dbReference>
<dbReference type="STRING" id="1514971.AUR64_11915"/>
<dbReference type="GO" id="GO:0004222">
    <property type="term" value="F:metalloendopeptidase activity"/>
    <property type="evidence" value="ECO:0007669"/>
    <property type="project" value="InterPro"/>
</dbReference>
<keyword evidence="5 10" id="KW-0378">Hydrolase</keyword>
<keyword evidence="3 11" id="KW-0812">Transmembrane</keyword>
<dbReference type="Gene3D" id="3.30.2010.10">
    <property type="entry name" value="Metalloproteases ('zincins'), catalytic domain"/>
    <property type="match status" value="1"/>
</dbReference>
<dbReference type="Proteomes" id="UP000054387">
    <property type="component" value="Unassembled WGS sequence"/>
</dbReference>
<keyword evidence="14" id="KW-1185">Reference proteome</keyword>
<evidence type="ECO:0000256" key="11">
    <source>
        <dbReference type="SAM" id="Phobius"/>
    </source>
</evidence>
<dbReference type="GO" id="GO:0006508">
    <property type="term" value="P:proteolysis"/>
    <property type="evidence" value="ECO:0007669"/>
    <property type="project" value="UniProtKB-KW"/>
</dbReference>
<proteinExistence type="inferred from homology"/>
<evidence type="ECO:0000313" key="13">
    <source>
        <dbReference type="EMBL" id="KTG10278.1"/>
    </source>
</evidence>
<evidence type="ECO:0000313" key="14">
    <source>
        <dbReference type="Proteomes" id="UP000054387"/>
    </source>
</evidence>
<dbReference type="PANTHER" id="PTHR43221">
    <property type="entry name" value="PROTEASE HTPX"/>
    <property type="match status" value="1"/>
</dbReference>
<evidence type="ECO:0000256" key="9">
    <source>
        <dbReference type="ARBA" id="ARBA00023136"/>
    </source>
</evidence>
<evidence type="ECO:0000256" key="7">
    <source>
        <dbReference type="ARBA" id="ARBA00022989"/>
    </source>
</evidence>